<organism evidence="3 4">
    <name type="scientific">Pelagicoccus mobilis</name>
    <dbReference type="NCBI Taxonomy" id="415221"/>
    <lineage>
        <taxon>Bacteria</taxon>
        <taxon>Pseudomonadati</taxon>
        <taxon>Verrucomicrobiota</taxon>
        <taxon>Opitutia</taxon>
        <taxon>Puniceicoccales</taxon>
        <taxon>Pelagicoccaceae</taxon>
        <taxon>Pelagicoccus</taxon>
    </lineage>
</organism>
<dbReference type="Gene3D" id="3.10.450.50">
    <property type="match status" value="1"/>
</dbReference>
<dbReference type="InterPro" id="IPR032710">
    <property type="entry name" value="NTF2-like_dom_sf"/>
</dbReference>
<sequence length="314" mass="36400">MKIQKLTVFSGLLFTLLITSVLQAQSRDSFLPDDFVVPERLETDSFILRPLMPKDAVKDYEAFITSVDHIRGGEYHQANGLYWPSQQSTVERNRKDLEWHYKRHLAKEDFAFTVLTPDESVCLGCVYILPAKSNEYDATVKMWVRKSEYDKGFDAVLYETVKKWVADEWPFKTPGYPGREVPWPKWIAMENDYSIREIGSQWDEAFNRGDAERLANLYSTKVVSMPPNRETILGRRSFVEDMDAFFEAYDAVSHTTIDSVEFSGNTAIERGRYSLEAKMKDDSGGISEQGKYLKVYKKSKRQWPIDTEIWNLDS</sequence>
<dbReference type="SUPFAM" id="SSF54427">
    <property type="entry name" value="NTF2-like"/>
    <property type="match status" value="1"/>
</dbReference>
<dbReference type="EMBL" id="JAENIL010000019">
    <property type="protein sequence ID" value="MBK1877563.1"/>
    <property type="molecule type" value="Genomic_DNA"/>
</dbReference>
<gene>
    <name evidence="3" type="ORF">JIN87_11840</name>
</gene>
<reference evidence="3" key="1">
    <citation type="submission" date="2021-01" db="EMBL/GenBank/DDBJ databases">
        <title>Modified the classification status of verrucomicrobia.</title>
        <authorList>
            <person name="Feng X."/>
        </authorList>
    </citation>
    <scope>NUCLEOTIDE SEQUENCE</scope>
    <source>
        <strain evidence="3">KCTC 13126</strain>
    </source>
</reference>
<dbReference type="Gene3D" id="3.40.630.30">
    <property type="match status" value="1"/>
</dbReference>
<dbReference type="RefSeq" id="WP_200355774.1">
    <property type="nucleotide sequence ID" value="NZ_JAENIL010000019.1"/>
</dbReference>
<evidence type="ECO:0000256" key="1">
    <source>
        <dbReference type="SAM" id="SignalP"/>
    </source>
</evidence>
<feature type="chain" id="PRO_5038038865" evidence="1">
    <location>
        <begin position="25"/>
        <end position="314"/>
    </location>
</feature>
<keyword evidence="4" id="KW-1185">Reference proteome</keyword>
<dbReference type="Proteomes" id="UP000617628">
    <property type="component" value="Unassembled WGS sequence"/>
</dbReference>
<evidence type="ECO:0000313" key="4">
    <source>
        <dbReference type="Proteomes" id="UP000617628"/>
    </source>
</evidence>
<dbReference type="AlphaFoldDB" id="A0A934S1W1"/>
<evidence type="ECO:0000259" key="2">
    <source>
        <dbReference type="Pfam" id="PF14534"/>
    </source>
</evidence>
<dbReference type="InterPro" id="IPR027843">
    <property type="entry name" value="DUF4440"/>
</dbReference>
<keyword evidence="1" id="KW-0732">Signal</keyword>
<dbReference type="Pfam" id="PF14534">
    <property type="entry name" value="DUF4440"/>
    <property type="match status" value="1"/>
</dbReference>
<comment type="caution">
    <text evidence="3">The sequence shown here is derived from an EMBL/GenBank/DDBJ whole genome shotgun (WGS) entry which is preliminary data.</text>
</comment>
<feature type="domain" description="DUF4440" evidence="2">
    <location>
        <begin position="195"/>
        <end position="303"/>
    </location>
</feature>
<protein>
    <submittedName>
        <fullName evidence="3">Nuclear transport factor 2 family protein</fullName>
    </submittedName>
</protein>
<accession>A0A934S1W1</accession>
<name>A0A934S1W1_9BACT</name>
<feature type="signal peptide" evidence="1">
    <location>
        <begin position="1"/>
        <end position="24"/>
    </location>
</feature>
<proteinExistence type="predicted"/>
<evidence type="ECO:0000313" key="3">
    <source>
        <dbReference type="EMBL" id="MBK1877563.1"/>
    </source>
</evidence>